<dbReference type="CDD" id="cd05233">
    <property type="entry name" value="SDR_c"/>
    <property type="match status" value="1"/>
</dbReference>
<keyword evidence="2" id="KW-0560">Oxidoreductase</keyword>
<dbReference type="InterPro" id="IPR036291">
    <property type="entry name" value="NAD(P)-bd_dom_sf"/>
</dbReference>
<comment type="similarity">
    <text evidence="1 3">Belongs to the short-chain dehydrogenases/reductases (SDR) family.</text>
</comment>
<evidence type="ECO:0000256" key="2">
    <source>
        <dbReference type="ARBA" id="ARBA00023002"/>
    </source>
</evidence>
<comment type="caution">
    <text evidence="4">The sequence shown here is derived from an EMBL/GenBank/DDBJ whole genome shotgun (WGS) entry which is preliminary data.</text>
</comment>
<dbReference type="PANTHER" id="PTHR44196">
    <property type="entry name" value="DEHYDROGENASE/REDUCTASE SDR FAMILY MEMBER 7B"/>
    <property type="match status" value="1"/>
</dbReference>
<dbReference type="GO" id="GO:0016491">
    <property type="term" value="F:oxidoreductase activity"/>
    <property type="evidence" value="ECO:0007669"/>
    <property type="project" value="UniProtKB-KW"/>
</dbReference>
<evidence type="ECO:0000313" key="4">
    <source>
        <dbReference type="EMBL" id="NEZ60611.1"/>
    </source>
</evidence>
<evidence type="ECO:0000256" key="1">
    <source>
        <dbReference type="ARBA" id="ARBA00006484"/>
    </source>
</evidence>
<reference evidence="4 5" key="1">
    <citation type="journal article" date="2020" name="Microb. Ecol.">
        <title>Ecogenomics of the Marine Benthic Filamentous Cyanobacterium Adonisia.</title>
        <authorList>
            <person name="Walter J.M."/>
            <person name="Coutinho F.H."/>
            <person name="Leomil L."/>
            <person name="Hargreaves P.I."/>
            <person name="Campeao M.E."/>
            <person name="Vieira V.V."/>
            <person name="Silva B.S."/>
            <person name="Fistarol G.O."/>
            <person name="Salomon P.S."/>
            <person name="Sawabe T."/>
            <person name="Mino S."/>
            <person name="Hosokawa M."/>
            <person name="Miyashita H."/>
            <person name="Maruyama F."/>
            <person name="van Verk M.C."/>
            <person name="Dutilh B.E."/>
            <person name="Thompson C.C."/>
            <person name="Thompson F.L."/>
        </authorList>
    </citation>
    <scope>NUCLEOTIDE SEQUENCE [LARGE SCALE GENOMIC DNA]</scope>
    <source>
        <strain evidence="4 5">CCMR0081</strain>
    </source>
</reference>
<dbReference type="AlphaFoldDB" id="A0A6M0RY32"/>
<dbReference type="PRINTS" id="PR00080">
    <property type="entry name" value="SDRFAMILY"/>
</dbReference>
<dbReference type="PANTHER" id="PTHR44196:SF2">
    <property type="entry name" value="SHORT-CHAIN DEHYDROGENASE-RELATED"/>
    <property type="match status" value="1"/>
</dbReference>
<dbReference type="Gene3D" id="3.40.50.720">
    <property type="entry name" value="NAD(P)-binding Rossmann-like Domain"/>
    <property type="match status" value="1"/>
</dbReference>
<protein>
    <submittedName>
        <fullName evidence="4">SDR family oxidoreductase</fullName>
    </submittedName>
</protein>
<evidence type="ECO:0000313" key="5">
    <source>
        <dbReference type="Proteomes" id="UP000481033"/>
    </source>
</evidence>
<dbReference type="InterPro" id="IPR002347">
    <property type="entry name" value="SDR_fam"/>
</dbReference>
<dbReference type="GO" id="GO:0016020">
    <property type="term" value="C:membrane"/>
    <property type="evidence" value="ECO:0007669"/>
    <property type="project" value="TreeGrafter"/>
</dbReference>
<dbReference type="PRINTS" id="PR00081">
    <property type="entry name" value="GDHRDH"/>
</dbReference>
<dbReference type="Proteomes" id="UP000481033">
    <property type="component" value="Unassembled WGS sequence"/>
</dbReference>
<dbReference type="RefSeq" id="WP_163703025.1">
    <property type="nucleotide sequence ID" value="NZ_QXHD01000004.1"/>
</dbReference>
<accession>A0A6M0RY32</accession>
<proteinExistence type="inferred from homology"/>
<dbReference type="EMBL" id="QXHD01000004">
    <property type="protein sequence ID" value="NEZ60611.1"/>
    <property type="molecule type" value="Genomic_DNA"/>
</dbReference>
<keyword evidence="5" id="KW-1185">Reference proteome</keyword>
<dbReference type="PIRSF" id="PIRSF000126">
    <property type="entry name" value="11-beta-HSD1"/>
    <property type="match status" value="1"/>
</dbReference>
<sequence>MAKTALITGASGGIGYELAKVFATNDYDLILVARSTDKLQQIQAELTQSNNVQAHVISFDLSQPESPPKLFEQVQQQGLTVDVLINNAGFADYGPFADCNWAKHSALLQLNMVTLTHLTRLFLPPMLERGYGKILNVASTAAFQPGPYMAAYYASKSYVMSFTEALAHEVKGTGVTAMVLCPGPTRGTDFQARANLGDIEFFKQLKLPNATDVAQFGYDALGRNQVVAVHGIFNRLLVFTNRLMPRQAVTDTIGRLQEPKESV</sequence>
<evidence type="ECO:0000256" key="3">
    <source>
        <dbReference type="RuleBase" id="RU000363"/>
    </source>
</evidence>
<dbReference type="SUPFAM" id="SSF51735">
    <property type="entry name" value="NAD(P)-binding Rossmann-fold domains"/>
    <property type="match status" value="1"/>
</dbReference>
<dbReference type="Pfam" id="PF00106">
    <property type="entry name" value="adh_short"/>
    <property type="match status" value="1"/>
</dbReference>
<organism evidence="4 5">
    <name type="scientific">Adonisia turfae CCMR0081</name>
    <dbReference type="NCBI Taxonomy" id="2292702"/>
    <lineage>
        <taxon>Bacteria</taxon>
        <taxon>Bacillati</taxon>
        <taxon>Cyanobacteriota</taxon>
        <taxon>Adonisia</taxon>
        <taxon>Adonisia turfae</taxon>
    </lineage>
</organism>
<name>A0A6M0RY32_9CYAN</name>
<gene>
    <name evidence="4" type="ORF">DXZ20_34225</name>
</gene>